<dbReference type="Gene3D" id="2.40.50.140">
    <property type="entry name" value="Nucleic acid-binding proteins"/>
    <property type="match status" value="2"/>
</dbReference>
<dbReference type="EMBL" id="JBCNJP010000007">
    <property type="protein sequence ID" value="KAK9075012.1"/>
    <property type="molecule type" value="Genomic_DNA"/>
</dbReference>
<evidence type="ECO:0000259" key="7">
    <source>
        <dbReference type="Pfam" id="PF08646"/>
    </source>
</evidence>
<comment type="similarity">
    <text evidence="1">Belongs to the replication factor A protein 1 family.</text>
</comment>
<keyword evidence="2" id="KW-0479">Metal-binding</keyword>
<evidence type="ECO:0000256" key="2">
    <source>
        <dbReference type="ARBA" id="ARBA00022723"/>
    </source>
</evidence>
<dbReference type="CDD" id="cd04481">
    <property type="entry name" value="RPA1_DBD_B_like"/>
    <property type="match status" value="1"/>
</dbReference>
<dbReference type="AlphaFoldDB" id="A0AAP0H801"/>
<feature type="region of interest" description="Disordered" evidence="6">
    <location>
        <begin position="358"/>
        <end position="381"/>
    </location>
</feature>
<gene>
    <name evidence="8" type="ORF">SSX86_003331</name>
</gene>
<evidence type="ECO:0000313" key="8">
    <source>
        <dbReference type="EMBL" id="KAK9075012.1"/>
    </source>
</evidence>
<dbReference type="InterPro" id="IPR013955">
    <property type="entry name" value="Rep_factor-A_C"/>
</dbReference>
<name>A0AAP0H801_9ASTR</name>
<dbReference type="CDD" id="cd04476">
    <property type="entry name" value="RPA1_DBD_C"/>
    <property type="match status" value="1"/>
</dbReference>
<dbReference type="InterPro" id="IPR047192">
    <property type="entry name" value="Euk_RPA1_DBD_C"/>
</dbReference>
<dbReference type="GO" id="GO:0003677">
    <property type="term" value="F:DNA binding"/>
    <property type="evidence" value="ECO:0007669"/>
    <property type="project" value="UniProtKB-KW"/>
</dbReference>
<evidence type="ECO:0000256" key="6">
    <source>
        <dbReference type="SAM" id="MobiDB-lite"/>
    </source>
</evidence>
<dbReference type="GO" id="GO:0008270">
    <property type="term" value="F:zinc ion binding"/>
    <property type="evidence" value="ECO:0007669"/>
    <property type="project" value="UniProtKB-KW"/>
</dbReference>
<evidence type="ECO:0000313" key="9">
    <source>
        <dbReference type="Proteomes" id="UP001408789"/>
    </source>
</evidence>
<comment type="caution">
    <text evidence="8">The sequence shown here is derived from an EMBL/GenBank/DDBJ whole genome shotgun (WGS) entry which is preliminary data.</text>
</comment>
<evidence type="ECO:0000256" key="5">
    <source>
        <dbReference type="ARBA" id="ARBA00023125"/>
    </source>
</evidence>
<dbReference type="PANTHER" id="PTHR47165">
    <property type="entry name" value="OS03G0429900 PROTEIN"/>
    <property type="match status" value="1"/>
</dbReference>
<keyword evidence="4" id="KW-0862">Zinc</keyword>
<keyword evidence="9" id="KW-1185">Reference proteome</keyword>
<keyword evidence="5" id="KW-0238">DNA-binding</keyword>
<accession>A0AAP0H801</accession>
<evidence type="ECO:0000256" key="3">
    <source>
        <dbReference type="ARBA" id="ARBA00022771"/>
    </source>
</evidence>
<proteinExistence type="inferred from homology"/>
<dbReference type="Pfam" id="PF08646">
    <property type="entry name" value="Rep_fac-A_C"/>
    <property type="match status" value="1"/>
</dbReference>
<reference evidence="8 9" key="1">
    <citation type="submission" date="2024-04" db="EMBL/GenBank/DDBJ databases">
        <title>The reference genome of an endangered Asteraceae, Deinandra increscens subsp. villosa, native to the Central Coast of California.</title>
        <authorList>
            <person name="Guilliams M."/>
            <person name="Hasenstab-Lehman K."/>
            <person name="Meyer R."/>
            <person name="Mcevoy S."/>
        </authorList>
    </citation>
    <scope>NUCLEOTIDE SEQUENCE [LARGE SCALE GENOMIC DNA]</scope>
    <source>
        <tissue evidence="8">Leaf</tissue>
    </source>
</reference>
<dbReference type="SUPFAM" id="SSF50249">
    <property type="entry name" value="Nucleic acid-binding proteins"/>
    <property type="match status" value="2"/>
</dbReference>
<sequence>MEQTKFTFISDLDVCKDDFILKLHVIRAWRKPMYNNAFVTHTIEMIMVDEQIIGIIVKCNPAVAWGKNPDNTDKIRINIVLQDIQGKRIWITLFEEYAEKMIQYLSNHKDESDVVIVLQFVKFAVYKGDHSITNAFRGTKLFINNEEVDEISSFKKSYIESHGHGSTSLFIGLSSVVSYSLEKDFLVHTEFNYIADLNVVSEVKKVVILGTIKCLQEGSKWFWYSCDTCNRMVDKKLNKEAIGTSGDLWTYVCNTKDCQNTTIKVTTRFKLLIKVQDSTGVCTLTLFDKEARKLLNSTATEMIRRYVEEAKEPSEIDNLFEKRFAMKFDVKEYNIDNDYRVFTISKVLKQVWHEKRGENEEKSKFGSTGQTQKSKSKSAEKLHGLQADFRSQDNSFNKEPIAVTDDVVSTVLLAADVSDKKSQTRPNSTNGNIVLDGPLKRKLTDVYGVKGADSSGPVEAVAEHGSADTMLAAAVPVVDLVVANGVELSHGDKVDGDGAENVKAHLVVVKKEK</sequence>
<dbReference type="PANTHER" id="PTHR47165:SF4">
    <property type="entry name" value="OS03G0429900 PROTEIN"/>
    <property type="match status" value="1"/>
</dbReference>
<evidence type="ECO:0000256" key="4">
    <source>
        <dbReference type="ARBA" id="ARBA00022833"/>
    </source>
</evidence>
<dbReference type="InterPro" id="IPR012340">
    <property type="entry name" value="NA-bd_OB-fold"/>
</dbReference>
<keyword evidence="3" id="KW-0863">Zinc-finger</keyword>
<protein>
    <recommendedName>
        <fullName evidence="7">Replication factor A C-terminal domain-containing protein</fullName>
    </recommendedName>
</protein>
<dbReference type="Proteomes" id="UP001408789">
    <property type="component" value="Unassembled WGS sequence"/>
</dbReference>
<organism evidence="8 9">
    <name type="scientific">Deinandra increscens subsp. villosa</name>
    <dbReference type="NCBI Taxonomy" id="3103831"/>
    <lineage>
        <taxon>Eukaryota</taxon>
        <taxon>Viridiplantae</taxon>
        <taxon>Streptophyta</taxon>
        <taxon>Embryophyta</taxon>
        <taxon>Tracheophyta</taxon>
        <taxon>Spermatophyta</taxon>
        <taxon>Magnoliopsida</taxon>
        <taxon>eudicotyledons</taxon>
        <taxon>Gunneridae</taxon>
        <taxon>Pentapetalae</taxon>
        <taxon>asterids</taxon>
        <taxon>campanulids</taxon>
        <taxon>Asterales</taxon>
        <taxon>Asteraceae</taxon>
        <taxon>Asteroideae</taxon>
        <taxon>Heliantheae alliance</taxon>
        <taxon>Madieae</taxon>
        <taxon>Madiinae</taxon>
        <taxon>Deinandra</taxon>
    </lineage>
</organism>
<feature type="domain" description="Replication factor A C-terminal" evidence="7">
    <location>
        <begin position="210"/>
        <end position="341"/>
    </location>
</feature>
<evidence type="ECO:0000256" key="1">
    <source>
        <dbReference type="ARBA" id="ARBA00005690"/>
    </source>
</evidence>